<sequence length="43" mass="4903">MLIKSVTSRKKYVQFAQSLQITLETTCKDCQAHLRVSSVLFPC</sequence>
<organism evidence="1">
    <name type="scientific">Anguilla anguilla</name>
    <name type="common">European freshwater eel</name>
    <name type="synonym">Muraena anguilla</name>
    <dbReference type="NCBI Taxonomy" id="7936"/>
    <lineage>
        <taxon>Eukaryota</taxon>
        <taxon>Metazoa</taxon>
        <taxon>Chordata</taxon>
        <taxon>Craniata</taxon>
        <taxon>Vertebrata</taxon>
        <taxon>Euteleostomi</taxon>
        <taxon>Actinopterygii</taxon>
        <taxon>Neopterygii</taxon>
        <taxon>Teleostei</taxon>
        <taxon>Anguilliformes</taxon>
        <taxon>Anguillidae</taxon>
        <taxon>Anguilla</taxon>
    </lineage>
</organism>
<proteinExistence type="predicted"/>
<name>A0A0E9S4T8_ANGAN</name>
<protein>
    <submittedName>
        <fullName evidence="1">Uncharacterized protein</fullName>
    </submittedName>
</protein>
<dbReference type="AlphaFoldDB" id="A0A0E9S4T8"/>
<accession>A0A0E9S4T8</accession>
<reference evidence="1" key="1">
    <citation type="submission" date="2014-11" db="EMBL/GenBank/DDBJ databases">
        <authorList>
            <person name="Amaro Gonzalez C."/>
        </authorList>
    </citation>
    <scope>NUCLEOTIDE SEQUENCE</scope>
</reference>
<dbReference type="EMBL" id="GBXM01072306">
    <property type="protein sequence ID" value="JAH36271.1"/>
    <property type="molecule type" value="Transcribed_RNA"/>
</dbReference>
<evidence type="ECO:0000313" key="1">
    <source>
        <dbReference type="EMBL" id="JAH36271.1"/>
    </source>
</evidence>
<reference evidence="1" key="2">
    <citation type="journal article" date="2015" name="Fish Shellfish Immunol.">
        <title>Early steps in the European eel (Anguilla anguilla)-Vibrio vulnificus interaction in the gills: Role of the RtxA13 toxin.</title>
        <authorList>
            <person name="Callol A."/>
            <person name="Pajuelo D."/>
            <person name="Ebbesson L."/>
            <person name="Teles M."/>
            <person name="MacKenzie S."/>
            <person name="Amaro C."/>
        </authorList>
    </citation>
    <scope>NUCLEOTIDE SEQUENCE</scope>
</reference>